<feature type="compositionally biased region" description="Acidic residues" evidence="1">
    <location>
        <begin position="216"/>
        <end position="229"/>
    </location>
</feature>
<organism evidence="2 3">
    <name type="scientific">Caerostris darwini</name>
    <dbReference type="NCBI Taxonomy" id="1538125"/>
    <lineage>
        <taxon>Eukaryota</taxon>
        <taxon>Metazoa</taxon>
        <taxon>Ecdysozoa</taxon>
        <taxon>Arthropoda</taxon>
        <taxon>Chelicerata</taxon>
        <taxon>Arachnida</taxon>
        <taxon>Araneae</taxon>
        <taxon>Araneomorphae</taxon>
        <taxon>Entelegynae</taxon>
        <taxon>Araneoidea</taxon>
        <taxon>Araneidae</taxon>
        <taxon>Caerostris</taxon>
    </lineage>
</organism>
<gene>
    <name evidence="2" type="primary">AVEN_230961_1</name>
    <name evidence="2" type="ORF">CDAR_263101</name>
</gene>
<evidence type="ECO:0000313" key="2">
    <source>
        <dbReference type="EMBL" id="GIY25609.1"/>
    </source>
</evidence>
<dbReference type="AlphaFoldDB" id="A0AAV4RVG2"/>
<feature type="compositionally biased region" description="Polar residues" evidence="1">
    <location>
        <begin position="23"/>
        <end position="33"/>
    </location>
</feature>
<feature type="region of interest" description="Disordered" evidence="1">
    <location>
        <begin position="23"/>
        <end position="57"/>
    </location>
</feature>
<evidence type="ECO:0000256" key="1">
    <source>
        <dbReference type="SAM" id="MobiDB-lite"/>
    </source>
</evidence>
<name>A0AAV4RVG2_9ARAC</name>
<feature type="compositionally biased region" description="Acidic residues" evidence="1">
    <location>
        <begin position="128"/>
        <end position="139"/>
    </location>
</feature>
<accession>A0AAV4RVG2</accession>
<dbReference type="EMBL" id="BPLQ01006841">
    <property type="protein sequence ID" value="GIY25609.1"/>
    <property type="molecule type" value="Genomic_DNA"/>
</dbReference>
<feature type="compositionally biased region" description="Polar residues" evidence="1">
    <location>
        <begin position="256"/>
        <end position="268"/>
    </location>
</feature>
<dbReference type="Proteomes" id="UP001054837">
    <property type="component" value="Unassembled WGS sequence"/>
</dbReference>
<sequence length="357" mass="38596">MTSTTGLSPPPFTTVTSAVIPSQPSMVSSNSISGCPVDDDEPCGALMNGGSPSSVNTADLSISPRVIVHAPTTAVMTIRSPICPMDEDDEDPKEDIKTGDDFQSSLPRQSRNKRKNFKPRNIVYQYNSDDEYGTDEECFDDQKEFGRSSPNPNSPSSPVPSRSFEGERGQSGEQPLDLSSESGPTRWKLNPTGLGEGSPHMNSGRSPPQIPRFDSCEYDGEDEGSAMDEDGGRTPVMDLSRTSGRDGTGSGSSPSHSMTGQTNESPSSPRLICPQDYPPAKRLAREPHLISADGATMKDYAENTMKELLGMYGLNDASESMPSHLPIHNFSAGEYLFTVPFFFLQNLFSKYLGVILS</sequence>
<proteinExistence type="predicted"/>
<keyword evidence="3" id="KW-1185">Reference proteome</keyword>
<evidence type="ECO:0000313" key="3">
    <source>
        <dbReference type="Proteomes" id="UP001054837"/>
    </source>
</evidence>
<feature type="compositionally biased region" description="Polar residues" evidence="1">
    <location>
        <begin position="171"/>
        <end position="183"/>
    </location>
</feature>
<comment type="caution">
    <text evidence="2">The sequence shown here is derived from an EMBL/GenBank/DDBJ whole genome shotgun (WGS) entry which is preliminary data.</text>
</comment>
<feature type="region of interest" description="Disordered" evidence="1">
    <location>
        <begin position="79"/>
        <end position="287"/>
    </location>
</feature>
<reference evidence="2 3" key="1">
    <citation type="submission" date="2021-06" db="EMBL/GenBank/DDBJ databases">
        <title>Caerostris darwini draft genome.</title>
        <authorList>
            <person name="Kono N."/>
            <person name="Arakawa K."/>
        </authorList>
    </citation>
    <scope>NUCLEOTIDE SEQUENCE [LARGE SCALE GENOMIC DNA]</scope>
</reference>
<protein>
    <submittedName>
        <fullName evidence="2">Uncharacterized protein</fullName>
    </submittedName>
</protein>